<protein>
    <submittedName>
        <fullName evidence="11">Uncharacterized protein</fullName>
    </submittedName>
</protein>
<sequence>MASFASSPAPRRTVARHTPTRQSPPVRRKRASQTPGPSRLATPYAGRHPDRLSSVMDDESEKSGMDVDDDTEIRGLKPETIFAKSPELTATFYSHLPVEVKQVLKTADFLRDAYTGTVDAFTGYAVVSSQQTCFVWKYAQALTGTPTCYIFLCPTGGTSYPMDTPFHVLVPHGPSREPGLIIISPRGQVRFWDGLGPGLSGGDSFAFSIIEMEDGETVTALTRADPHTYLVSTSFGKLWRLTLTASGGGHSLNFHRFGRSQSGLSLTRIIPGLWSAPKLTPQPGYVNSIAIGERTLDGLGQDIWAIVDLRVQRWNMSFEGWEELLLEKDVSGITGAAIRQAFPTAPADDAELNLELLDLKMDGSKDLIVLISYAGEEDPTAMDVGNNPRRIYAIVRLQSTADGFKVKTVRAVPYQSISTSGAPMHPRLQRIHNGEVFAIQFGDAVTICAIDAEYMDRLMLKSATDRTLGVGVIDGESELLILTAATLMKAYINMKRVAEFEPKTGRADLIQSTMTQAILYGSHPENPLHFSFPPEIDADALMSGAEQLSLAVLQSDSEIVRPNHDLQAQMVGRKERLQFLIRFINENGVLTKMSQRSRQKLATNDEKLYAARQLWSRHAEFIGTDHPRTVLYDAVYAYMESVEEGYHEDYVRAFFRLKVHDIGGLLPHVMETVRQASREHSQSLFDDIWQADEIVLTILQSALDHRDLNKGVYGLEYPLIDPWTSHLTACNIVAELFGTTDKLVETPTADPDAAESKSRPRSQLPELAVLLFTCIQEHLDWLKSPLAHDIIAEADQQQQDVEDKFRQLRPAVLETLRRHGFASQAFQLAEQYRDFRSLASLCNKDTLYPPQDNPNAARIRLYVDKFKQDFTTELYRWYIEHGELRTLFAQEHDQYLDEFFAENPQPDISWVHDLGQARYGPASDALLHVASHASELEVKHLVLSIGKLSQLAQLHEENGIVNQDVLDAFHDGLDFVSVHETLLEDLKSALASLRGKQPLEIQIETITQAKVSKVFDCVALQNVFRLLVRQLLQGKALSAEDVADVLSLKDNTSSPEGFATALQILARAQTIPDARKVSAFRSVWRRIYIHDDWETIRHTVTVSDAELNARFRGTALYAALQATLLAPHPPTGYVSSPTEALTVPDPAEIALRWPGMSPDEVEAVADDCLREAEYLGALNLEGMYQSMRELVAEDAGAM</sequence>
<evidence type="ECO:0000256" key="2">
    <source>
        <dbReference type="ARBA" id="ARBA00005569"/>
    </source>
</evidence>
<keyword evidence="4" id="KW-0509">mRNA transport</keyword>
<dbReference type="InterPro" id="IPR037624">
    <property type="entry name" value="Nup133-like"/>
</dbReference>
<evidence type="ECO:0000256" key="3">
    <source>
        <dbReference type="ARBA" id="ARBA00022448"/>
    </source>
</evidence>
<dbReference type="InterPro" id="IPR007187">
    <property type="entry name" value="Nucleoporin_Nup133/Nup155_C"/>
</dbReference>
<evidence type="ECO:0000313" key="12">
    <source>
        <dbReference type="Proteomes" id="UP000814176"/>
    </source>
</evidence>
<evidence type="ECO:0000256" key="4">
    <source>
        <dbReference type="ARBA" id="ARBA00022816"/>
    </source>
</evidence>
<feature type="domain" description="Nucleoporin Nup133/Nup155-like N-terminal" evidence="10">
    <location>
        <begin position="88"/>
        <end position="451"/>
    </location>
</feature>
<feature type="compositionally biased region" description="Acidic residues" evidence="8">
    <location>
        <begin position="56"/>
        <end position="71"/>
    </location>
</feature>
<evidence type="ECO:0000256" key="1">
    <source>
        <dbReference type="ARBA" id="ARBA00004259"/>
    </source>
</evidence>
<keyword evidence="7" id="KW-0539">Nucleus</keyword>
<accession>A0ABQ8KVD6</accession>
<dbReference type="RefSeq" id="XP_047784079.1">
    <property type="nucleotide sequence ID" value="XM_047917169.1"/>
</dbReference>
<evidence type="ECO:0000313" key="11">
    <source>
        <dbReference type="EMBL" id="KAH9843032.1"/>
    </source>
</evidence>
<dbReference type="Gene3D" id="1.20.58.1380">
    <property type="match status" value="1"/>
</dbReference>
<dbReference type="Proteomes" id="UP000814176">
    <property type="component" value="Unassembled WGS sequence"/>
</dbReference>
<feature type="region of interest" description="Disordered" evidence="8">
    <location>
        <begin position="1"/>
        <end position="71"/>
    </location>
</feature>
<comment type="similarity">
    <text evidence="2">Belongs to the nucleoporin Nup133 family.</text>
</comment>
<evidence type="ECO:0000256" key="8">
    <source>
        <dbReference type="SAM" id="MobiDB-lite"/>
    </source>
</evidence>
<proteinExistence type="inferred from homology"/>
<reference evidence="11 12" key="1">
    <citation type="journal article" date="2021" name="Environ. Microbiol.">
        <title>Gene family expansions and transcriptome signatures uncover fungal adaptations to wood decay.</title>
        <authorList>
            <person name="Hage H."/>
            <person name="Miyauchi S."/>
            <person name="Viragh M."/>
            <person name="Drula E."/>
            <person name="Min B."/>
            <person name="Chaduli D."/>
            <person name="Navarro D."/>
            <person name="Favel A."/>
            <person name="Norest M."/>
            <person name="Lesage-Meessen L."/>
            <person name="Balint B."/>
            <person name="Merenyi Z."/>
            <person name="de Eugenio L."/>
            <person name="Morin E."/>
            <person name="Martinez A.T."/>
            <person name="Baldrian P."/>
            <person name="Stursova M."/>
            <person name="Martinez M.J."/>
            <person name="Novotny C."/>
            <person name="Magnuson J.K."/>
            <person name="Spatafora J.W."/>
            <person name="Maurice S."/>
            <person name="Pangilinan J."/>
            <person name="Andreopoulos W."/>
            <person name="LaButti K."/>
            <person name="Hundley H."/>
            <person name="Na H."/>
            <person name="Kuo A."/>
            <person name="Barry K."/>
            <person name="Lipzen A."/>
            <person name="Henrissat B."/>
            <person name="Riley R."/>
            <person name="Ahrendt S."/>
            <person name="Nagy L.G."/>
            <person name="Grigoriev I.V."/>
            <person name="Martin F."/>
            <person name="Rosso M.N."/>
        </authorList>
    </citation>
    <scope>NUCLEOTIDE SEQUENCE [LARGE SCALE GENOMIC DNA]</scope>
    <source>
        <strain evidence="11 12">CIRM-BRFM 1785</strain>
    </source>
</reference>
<name>A0ABQ8KVD6_9APHY</name>
<keyword evidence="6" id="KW-0811">Translocation</keyword>
<keyword evidence="5" id="KW-0653">Protein transport</keyword>
<dbReference type="Pfam" id="PF03177">
    <property type="entry name" value="Nucleoporin_C"/>
    <property type="match status" value="1"/>
</dbReference>
<evidence type="ECO:0000256" key="6">
    <source>
        <dbReference type="ARBA" id="ARBA00023010"/>
    </source>
</evidence>
<dbReference type="SUPFAM" id="SSF117289">
    <property type="entry name" value="Nucleoporin domain"/>
    <property type="match status" value="1"/>
</dbReference>
<keyword evidence="3" id="KW-0813">Transport</keyword>
<evidence type="ECO:0000256" key="7">
    <source>
        <dbReference type="ARBA" id="ARBA00023242"/>
    </source>
</evidence>
<dbReference type="PANTHER" id="PTHR13405">
    <property type="entry name" value="NUCLEAR PORE COMPLEX PROTEIN NUP133"/>
    <property type="match status" value="1"/>
</dbReference>
<evidence type="ECO:0000259" key="9">
    <source>
        <dbReference type="Pfam" id="PF03177"/>
    </source>
</evidence>
<comment type="subcellular location">
    <subcellularLocation>
        <location evidence="1">Nucleus envelope</location>
    </subcellularLocation>
</comment>
<organism evidence="11 12">
    <name type="scientific">Rhodofomes roseus</name>
    <dbReference type="NCBI Taxonomy" id="34475"/>
    <lineage>
        <taxon>Eukaryota</taxon>
        <taxon>Fungi</taxon>
        <taxon>Dikarya</taxon>
        <taxon>Basidiomycota</taxon>
        <taxon>Agaricomycotina</taxon>
        <taxon>Agaricomycetes</taxon>
        <taxon>Polyporales</taxon>
        <taxon>Rhodofomes</taxon>
    </lineage>
</organism>
<dbReference type="GeneID" id="71997901"/>
<dbReference type="InterPro" id="IPR015943">
    <property type="entry name" value="WD40/YVTN_repeat-like_dom_sf"/>
</dbReference>
<dbReference type="Gene3D" id="2.130.10.10">
    <property type="entry name" value="YVTN repeat-like/Quinoprotein amine dehydrogenase"/>
    <property type="match status" value="1"/>
</dbReference>
<dbReference type="Pfam" id="PF08801">
    <property type="entry name" value="Nucleoporin_N"/>
    <property type="match status" value="1"/>
</dbReference>
<gene>
    <name evidence="11" type="ORF">C8Q71DRAFT_232214</name>
</gene>
<dbReference type="EMBL" id="JADCUA010000002">
    <property type="protein sequence ID" value="KAH9843032.1"/>
    <property type="molecule type" value="Genomic_DNA"/>
</dbReference>
<dbReference type="InterPro" id="IPR014908">
    <property type="entry name" value="Nucleoporin_Nup133/Nup155_N"/>
</dbReference>
<keyword evidence="12" id="KW-1185">Reference proteome</keyword>
<evidence type="ECO:0000256" key="5">
    <source>
        <dbReference type="ARBA" id="ARBA00022927"/>
    </source>
</evidence>
<dbReference type="PANTHER" id="PTHR13405:SF11">
    <property type="entry name" value="NUCLEAR PORE COMPLEX PROTEIN NUP133"/>
    <property type="match status" value="1"/>
</dbReference>
<feature type="domain" description="Nucleoporin Nup133/Nup155-like C-terminal" evidence="9">
    <location>
        <begin position="794"/>
        <end position="1124"/>
    </location>
</feature>
<evidence type="ECO:0000259" key="10">
    <source>
        <dbReference type="Pfam" id="PF08801"/>
    </source>
</evidence>
<comment type="caution">
    <text evidence="11">The sequence shown here is derived from an EMBL/GenBank/DDBJ whole genome shotgun (WGS) entry which is preliminary data.</text>
</comment>